<organism evidence="2 3">
    <name type="scientific">Chlamydomonas eustigma</name>
    <dbReference type="NCBI Taxonomy" id="1157962"/>
    <lineage>
        <taxon>Eukaryota</taxon>
        <taxon>Viridiplantae</taxon>
        <taxon>Chlorophyta</taxon>
        <taxon>core chlorophytes</taxon>
        <taxon>Chlorophyceae</taxon>
        <taxon>CS clade</taxon>
        <taxon>Chlamydomonadales</taxon>
        <taxon>Chlamydomonadaceae</taxon>
        <taxon>Chlamydomonas</taxon>
    </lineage>
</organism>
<feature type="compositionally biased region" description="Low complexity" evidence="1">
    <location>
        <begin position="612"/>
        <end position="621"/>
    </location>
</feature>
<accession>A0A250WTN9</accession>
<evidence type="ECO:0000313" key="3">
    <source>
        <dbReference type="Proteomes" id="UP000232323"/>
    </source>
</evidence>
<feature type="region of interest" description="Disordered" evidence="1">
    <location>
        <begin position="1"/>
        <end position="168"/>
    </location>
</feature>
<feature type="region of interest" description="Disordered" evidence="1">
    <location>
        <begin position="716"/>
        <end position="800"/>
    </location>
</feature>
<protein>
    <submittedName>
        <fullName evidence="2">Uncharacterized protein</fullName>
    </submittedName>
</protein>
<feature type="region of interest" description="Disordered" evidence="1">
    <location>
        <begin position="452"/>
        <end position="474"/>
    </location>
</feature>
<feature type="compositionally biased region" description="Polar residues" evidence="1">
    <location>
        <begin position="118"/>
        <end position="132"/>
    </location>
</feature>
<feature type="region of interest" description="Disordered" evidence="1">
    <location>
        <begin position="332"/>
        <end position="352"/>
    </location>
</feature>
<feature type="compositionally biased region" description="Basic and acidic residues" evidence="1">
    <location>
        <begin position="1"/>
        <end position="16"/>
    </location>
</feature>
<evidence type="ECO:0000313" key="2">
    <source>
        <dbReference type="EMBL" id="GAX73900.1"/>
    </source>
</evidence>
<reference evidence="2 3" key="1">
    <citation type="submission" date="2017-08" db="EMBL/GenBank/DDBJ databases">
        <title>Acidophilic green algal genome provides insights into adaptation to an acidic environment.</title>
        <authorList>
            <person name="Hirooka S."/>
            <person name="Hirose Y."/>
            <person name="Kanesaki Y."/>
            <person name="Higuchi S."/>
            <person name="Fujiwara T."/>
            <person name="Onuma R."/>
            <person name="Era A."/>
            <person name="Ohbayashi R."/>
            <person name="Uzuka A."/>
            <person name="Nozaki H."/>
            <person name="Yoshikawa H."/>
            <person name="Miyagishima S.Y."/>
        </authorList>
    </citation>
    <scope>NUCLEOTIDE SEQUENCE [LARGE SCALE GENOMIC DNA]</scope>
    <source>
        <strain evidence="2 3">NIES-2499</strain>
    </source>
</reference>
<comment type="caution">
    <text evidence="2">The sequence shown here is derived from an EMBL/GenBank/DDBJ whole genome shotgun (WGS) entry which is preliminary data.</text>
</comment>
<evidence type="ECO:0000256" key="1">
    <source>
        <dbReference type="SAM" id="MobiDB-lite"/>
    </source>
</evidence>
<proteinExistence type="predicted"/>
<keyword evidence="3" id="KW-1185">Reference proteome</keyword>
<dbReference type="Proteomes" id="UP000232323">
    <property type="component" value="Unassembled WGS sequence"/>
</dbReference>
<feature type="compositionally biased region" description="Gly residues" evidence="1">
    <location>
        <begin position="384"/>
        <end position="394"/>
    </location>
</feature>
<name>A0A250WTN9_9CHLO</name>
<feature type="compositionally biased region" description="Polar residues" evidence="1">
    <location>
        <begin position="63"/>
        <end position="86"/>
    </location>
</feature>
<feature type="region of interest" description="Disordered" evidence="1">
    <location>
        <begin position="589"/>
        <end position="621"/>
    </location>
</feature>
<dbReference type="AlphaFoldDB" id="A0A250WTN9"/>
<feature type="compositionally biased region" description="Polar residues" evidence="1">
    <location>
        <begin position="589"/>
        <end position="602"/>
    </location>
</feature>
<dbReference type="EMBL" id="BEGY01000005">
    <property type="protein sequence ID" value="GAX73900.1"/>
    <property type="molecule type" value="Genomic_DNA"/>
</dbReference>
<dbReference type="OrthoDB" id="541337at2759"/>
<feature type="compositionally biased region" description="Polar residues" evidence="1">
    <location>
        <begin position="538"/>
        <end position="556"/>
    </location>
</feature>
<feature type="compositionally biased region" description="Acidic residues" evidence="1">
    <location>
        <begin position="784"/>
        <end position="800"/>
    </location>
</feature>
<feature type="compositionally biased region" description="Low complexity" evidence="1">
    <location>
        <begin position="87"/>
        <end position="101"/>
    </location>
</feature>
<feature type="compositionally biased region" description="Basic and acidic residues" evidence="1">
    <location>
        <begin position="768"/>
        <end position="779"/>
    </location>
</feature>
<gene>
    <name evidence="2" type="ORF">CEUSTIGMA_g1350.t1</name>
</gene>
<sequence>MCRGRDDGAAEEHGLDGFDATMNRHMLSPASSPYLHPPKTAPAGRSQGRGGGGSKVEEDKQSSIRPGTSASNDQVRLNKLLQTYGKTSTPTHRPSPSSVPTYQGPAQSQRVPAYHGPAQNQRVAGSRQQPAASPSRMPVASTLPRQTALAAPKARPDSAVGSDRPQSGNLRLSADLLAAWGNQCAISTPRPEAAAAGATRPQSGMRGLAVDVSPENSPSALHTAAAAATVGVRNQQQLGMSVTSRPISARPGSARGGAVQQASMTTPLMRSSGSFSRDNFDILDVSDDDRLDGEEPLLEERAGGQPVHTRMVTTYGMTLDQYMSRMVTTPASAASTSGLGTPVGNRKDSRSAYNTAQYQPVIDRGDITVLDSLVSDNAPHPGAAHGGQHGGQHGRPGSALGKPRSAAPRPATSSRRGSAEYGASMWQEVASFEGQAGIASAIQNSLDLRPATAAAPNFTPGGSSSSGGPHRQHRYGSSLMHEHVVGDHGDLIKETDLGGLSASLFMPNAERLRGLNSAAISSKGDSPHAQPAPPALHGSSTAASGRLSNATSSGSELASGPSGRLLNLVSSVNASAAADPTIKANNAPASSEFQRVFPSSNKLPGGTINPGAATSPRAAAAAPSRVLHPKAGQGVLQAQHEDGEVDPLTAAPQQRMVQSARPVTRGGSELDASVWQNTIAVQLERPPSRQKPPAEALHLWAPGEGLSGMQDVMQLGPHSRARSRPQTAAASTYRAKPGQRAQATSGLPQHSTARPPSRQKPPPVSLRHQHEFCSEEMMKPMEAPSEEEYELSEFSDSSDI</sequence>
<feature type="region of interest" description="Disordered" evidence="1">
    <location>
        <begin position="373"/>
        <end position="420"/>
    </location>
</feature>
<feature type="compositionally biased region" description="Polar residues" evidence="1">
    <location>
        <begin position="741"/>
        <end position="754"/>
    </location>
</feature>
<feature type="region of interest" description="Disordered" evidence="1">
    <location>
        <begin position="519"/>
        <end position="561"/>
    </location>
</feature>